<dbReference type="InterPro" id="IPR040815">
    <property type="entry name" value="Nas2_N"/>
</dbReference>
<keyword evidence="8" id="KW-1185">Reference proteome</keyword>
<dbReference type="PANTHER" id="PTHR12651:SF1">
    <property type="entry name" value="26S PROTEASOME NON-ATPASE REGULATORY SUBUNIT 9"/>
    <property type="match status" value="1"/>
</dbReference>
<keyword evidence="5" id="KW-0175">Coiled coil</keyword>
<comment type="caution">
    <text evidence="7">The sequence shown here is derived from an EMBL/GenBank/DDBJ whole genome shotgun (WGS) entry which is preliminary data.</text>
</comment>
<dbReference type="Proteomes" id="UP001458880">
    <property type="component" value="Unassembled WGS sequence"/>
</dbReference>
<evidence type="ECO:0000256" key="2">
    <source>
        <dbReference type="ARBA" id="ARBA00014937"/>
    </source>
</evidence>
<comment type="similarity">
    <text evidence="1">Belongs to the proteasome subunit p27 family.</text>
</comment>
<evidence type="ECO:0000256" key="4">
    <source>
        <dbReference type="ARBA" id="ARBA00030007"/>
    </source>
</evidence>
<accession>A0AAW1MIB4</accession>
<dbReference type="GO" id="GO:0005737">
    <property type="term" value="C:cytoplasm"/>
    <property type="evidence" value="ECO:0007669"/>
    <property type="project" value="TreeGrafter"/>
</dbReference>
<dbReference type="InterPro" id="IPR035269">
    <property type="entry name" value="PSMD9"/>
</dbReference>
<organism evidence="7 8">
    <name type="scientific">Popillia japonica</name>
    <name type="common">Japanese beetle</name>
    <dbReference type="NCBI Taxonomy" id="7064"/>
    <lineage>
        <taxon>Eukaryota</taxon>
        <taxon>Metazoa</taxon>
        <taxon>Ecdysozoa</taxon>
        <taxon>Arthropoda</taxon>
        <taxon>Hexapoda</taxon>
        <taxon>Insecta</taxon>
        <taxon>Pterygota</taxon>
        <taxon>Neoptera</taxon>
        <taxon>Endopterygota</taxon>
        <taxon>Coleoptera</taxon>
        <taxon>Polyphaga</taxon>
        <taxon>Scarabaeiformia</taxon>
        <taxon>Scarabaeidae</taxon>
        <taxon>Rutelinae</taxon>
        <taxon>Popillia</taxon>
    </lineage>
</organism>
<dbReference type="InterPro" id="IPR036034">
    <property type="entry name" value="PDZ_sf"/>
</dbReference>
<dbReference type="SUPFAM" id="SSF50156">
    <property type="entry name" value="PDZ domain-like"/>
    <property type="match status" value="1"/>
</dbReference>
<evidence type="ECO:0000259" key="6">
    <source>
        <dbReference type="SMART" id="SM00228"/>
    </source>
</evidence>
<protein>
    <recommendedName>
        <fullName evidence="2">26S proteasome non-ATPase regulatory subunit 9</fullName>
    </recommendedName>
    <alternativeName>
        <fullName evidence="4">26S proteasome regulatory subunit p27</fullName>
    </alternativeName>
</protein>
<dbReference type="Pfam" id="PF17820">
    <property type="entry name" value="PDZ_6"/>
    <property type="match status" value="1"/>
</dbReference>
<dbReference type="FunFam" id="2.30.42.10:FF:000107">
    <property type="entry name" value="26S proteasome non-ATPase regulatory subunit 9"/>
    <property type="match status" value="1"/>
</dbReference>
<dbReference type="PANTHER" id="PTHR12651">
    <property type="entry name" value="26S PROTEASOME NON-ATPASE REGULATORY SUBUNIT 9"/>
    <property type="match status" value="1"/>
</dbReference>
<dbReference type="EMBL" id="JASPKY010000046">
    <property type="protein sequence ID" value="KAK9745744.1"/>
    <property type="molecule type" value="Genomic_DNA"/>
</dbReference>
<dbReference type="SMART" id="SM00228">
    <property type="entry name" value="PDZ"/>
    <property type="match status" value="1"/>
</dbReference>
<dbReference type="InterPro" id="IPR041489">
    <property type="entry name" value="PDZ_6"/>
</dbReference>
<proteinExistence type="inferred from homology"/>
<dbReference type="Gene3D" id="2.30.42.10">
    <property type="match status" value="1"/>
</dbReference>
<dbReference type="Pfam" id="PF18265">
    <property type="entry name" value="Nas2_N"/>
    <property type="match status" value="1"/>
</dbReference>
<evidence type="ECO:0000313" key="8">
    <source>
        <dbReference type="Proteomes" id="UP001458880"/>
    </source>
</evidence>
<evidence type="ECO:0000256" key="3">
    <source>
        <dbReference type="ARBA" id="ARBA00023186"/>
    </source>
</evidence>
<gene>
    <name evidence="7" type="ORF">QE152_g6655</name>
</gene>
<dbReference type="GO" id="GO:0070682">
    <property type="term" value="P:proteasome regulatory particle assembly"/>
    <property type="evidence" value="ECO:0007669"/>
    <property type="project" value="InterPro"/>
</dbReference>
<keyword evidence="3" id="KW-0143">Chaperone</keyword>
<dbReference type="Gene3D" id="6.10.140.1710">
    <property type="match status" value="1"/>
</dbReference>
<evidence type="ECO:0000313" key="7">
    <source>
        <dbReference type="EMBL" id="KAK9745744.1"/>
    </source>
</evidence>
<dbReference type="GO" id="GO:0005634">
    <property type="term" value="C:nucleus"/>
    <property type="evidence" value="ECO:0007669"/>
    <property type="project" value="TreeGrafter"/>
</dbReference>
<feature type="coiled-coil region" evidence="5">
    <location>
        <begin position="3"/>
        <end position="30"/>
    </location>
</feature>
<evidence type="ECO:0000256" key="5">
    <source>
        <dbReference type="SAM" id="Coils"/>
    </source>
</evidence>
<reference evidence="7 8" key="1">
    <citation type="journal article" date="2024" name="BMC Genomics">
        <title>De novo assembly and annotation of Popillia japonica's genome with initial clues to its potential as an invasive pest.</title>
        <authorList>
            <person name="Cucini C."/>
            <person name="Boschi S."/>
            <person name="Funari R."/>
            <person name="Cardaioli E."/>
            <person name="Iannotti N."/>
            <person name="Marturano G."/>
            <person name="Paoli F."/>
            <person name="Bruttini M."/>
            <person name="Carapelli A."/>
            <person name="Frati F."/>
            <person name="Nardi F."/>
        </authorList>
    </citation>
    <scope>NUCLEOTIDE SEQUENCE [LARGE SCALE GENOMIC DNA]</scope>
    <source>
        <strain evidence="7">DMR45628</strain>
    </source>
</reference>
<feature type="domain" description="PDZ" evidence="6">
    <location>
        <begin position="81"/>
        <end position="175"/>
    </location>
</feature>
<dbReference type="AlphaFoldDB" id="A0AAW1MIB4"/>
<dbReference type="InterPro" id="IPR001478">
    <property type="entry name" value="PDZ"/>
</dbReference>
<evidence type="ECO:0000256" key="1">
    <source>
        <dbReference type="ARBA" id="ARBA00005256"/>
    </source>
</evidence>
<name>A0AAW1MIB4_POPJA</name>
<sequence length="201" mass="22622">MTNQDCRENVLKLIQEKNKIEDEINNLTTILTKNGIGMLDPLVDAEGFPLNHIDIYQVRYARQRIICLQNDHKSIMKQIENGLHGYYSSSNEAHIDSITENHPTSSTTQQYKNPFAKVTIVTEGSPAAYAGLETGDLIVEFGSLNATNFTSLVDISNVVKHSEGHQLRLKLKRNDRYIVTYLLPKRWIGSGLLGCNIIAIH</sequence>